<evidence type="ECO:0008006" key="3">
    <source>
        <dbReference type="Google" id="ProtNLM"/>
    </source>
</evidence>
<dbReference type="RefSeq" id="WP_008750849.1">
    <property type="nucleotide sequence ID" value="NZ_GL622296.1"/>
</dbReference>
<evidence type="ECO:0000313" key="2">
    <source>
        <dbReference type="Proteomes" id="UP000003434"/>
    </source>
</evidence>
<dbReference type="Proteomes" id="UP000003434">
    <property type="component" value="Unassembled WGS sequence"/>
</dbReference>
<proteinExistence type="predicted"/>
<evidence type="ECO:0000313" key="1">
    <source>
        <dbReference type="EMBL" id="EFU77083.1"/>
    </source>
</evidence>
<sequence>MKGQQITNIRKAVCIMANELKKLGYSLSAAFKKAWSRIKNSMTVRATGVSFGNRQEILQFIAKFKREDLYITLEREQANIIDCNAIKIIVHIKPLQKKAFIGYIPKGLSNELAKVIDKGLSVKADLLGVIGGYAYKENYGALLNIAI</sequence>
<dbReference type="HOGENOM" id="CLU_150558_0_0_9"/>
<dbReference type="eggNOG" id="ENOG5033KMC">
    <property type="taxonomic scope" value="Bacteria"/>
</dbReference>
<gene>
    <name evidence="1" type="ORF">HMPREF0381_1082</name>
</gene>
<protein>
    <recommendedName>
        <fullName evidence="3">HIRAN domain-containing protein</fullName>
    </recommendedName>
</protein>
<dbReference type="Gene3D" id="3.30.70.2330">
    <property type="match status" value="1"/>
</dbReference>
<comment type="caution">
    <text evidence="1">The sequence shown here is derived from an EMBL/GenBank/DDBJ whole genome shotgun (WGS) entry which is preliminary data.</text>
</comment>
<dbReference type="EMBL" id="AEPW01000045">
    <property type="protein sequence ID" value="EFU77083.1"/>
    <property type="molecule type" value="Genomic_DNA"/>
</dbReference>
<name>E6LM97_9FIRM</name>
<dbReference type="AlphaFoldDB" id="E6LM97"/>
<organism evidence="1 2">
    <name type="scientific">Lachnoanaerobaculum saburreum DSM 3986</name>
    <dbReference type="NCBI Taxonomy" id="887325"/>
    <lineage>
        <taxon>Bacteria</taxon>
        <taxon>Bacillati</taxon>
        <taxon>Bacillota</taxon>
        <taxon>Clostridia</taxon>
        <taxon>Lachnospirales</taxon>
        <taxon>Lachnospiraceae</taxon>
        <taxon>Lachnoanaerobaculum</taxon>
    </lineage>
</organism>
<accession>E6LM97</accession>
<reference evidence="1 2" key="1">
    <citation type="submission" date="2010-12" db="EMBL/GenBank/DDBJ databases">
        <authorList>
            <person name="Muzny D."/>
            <person name="Qin X."/>
            <person name="Deng J."/>
            <person name="Jiang H."/>
            <person name="Liu Y."/>
            <person name="Qu J."/>
            <person name="Song X.-Z."/>
            <person name="Zhang L."/>
            <person name="Thornton R."/>
            <person name="Coyle M."/>
            <person name="Francisco L."/>
            <person name="Jackson L."/>
            <person name="Javaid M."/>
            <person name="Korchina V."/>
            <person name="Kovar C."/>
            <person name="Mata R."/>
            <person name="Mathew T."/>
            <person name="Ngo R."/>
            <person name="Nguyen L."/>
            <person name="Nguyen N."/>
            <person name="Okwuonu G."/>
            <person name="Ongeri F."/>
            <person name="Pham C."/>
            <person name="Simmons D."/>
            <person name="Wilczek-Boney K."/>
            <person name="Hale W."/>
            <person name="Jakkamsetti A."/>
            <person name="Pham P."/>
            <person name="Ruth R."/>
            <person name="San Lucas F."/>
            <person name="Warren J."/>
            <person name="Zhang J."/>
            <person name="Zhao Z."/>
            <person name="Zhou C."/>
            <person name="Zhu D."/>
            <person name="Lee S."/>
            <person name="Bess C."/>
            <person name="Blankenburg K."/>
            <person name="Forbes L."/>
            <person name="Fu Q."/>
            <person name="Gubbala S."/>
            <person name="Hirani K."/>
            <person name="Jayaseelan J.C."/>
            <person name="Lara F."/>
            <person name="Munidasa M."/>
            <person name="Palculict T."/>
            <person name="Patil S."/>
            <person name="Pu L.-L."/>
            <person name="Saada N."/>
            <person name="Tang L."/>
            <person name="Weissenberger G."/>
            <person name="Zhu Y."/>
            <person name="Hemphill L."/>
            <person name="Shang Y."/>
            <person name="Youmans B."/>
            <person name="Ayvaz T."/>
            <person name="Ross M."/>
            <person name="Santibanez J."/>
            <person name="Aqrawi P."/>
            <person name="Gross S."/>
            <person name="Joshi V."/>
            <person name="Fowler G."/>
            <person name="Nazareth L."/>
            <person name="Reid J."/>
            <person name="Worley K."/>
            <person name="Petrosino J."/>
            <person name="Highlander S."/>
            <person name="Gibbs R."/>
        </authorList>
    </citation>
    <scope>NUCLEOTIDE SEQUENCE [LARGE SCALE GENOMIC DNA]</scope>
    <source>
        <strain evidence="1 2">DSM 3986</strain>
    </source>
</reference>